<evidence type="ECO:0000256" key="11">
    <source>
        <dbReference type="PROSITE-ProRule" id="PRU00042"/>
    </source>
</evidence>
<keyword evidence="7" id="KW-0805">Transcription regulation</keyword>
<sequence>MQTEANDDITKASPQILCLMCKAPRKGDERLFMFGGNRPFMAKFEAKLVAFIGKERLSSLQDKYKTKQGRSYICKHCYRVVNKTFDNIRKIQKCVAVSVNRCTFQKEKSSNKDLEYSDSEQEKDLHVCSRKKKLPPVAERRAEKIASLHIVKINYKIPKILIRPIEFKLAKPHILCQEQCISPQTLECHKSPENFQTGIINLNNLSNHVRCISEKRQNCSNDKETDLQDLHFLGQMQSPLVNSNKRISVIPETGSKTNIDNKMIGDLPDSESKKILSEDNTTVSILQSPKSTELSIILANPLLMVKSPLPIKLADVKDDNVYICGQSGCDWIFTSKFFWENHIRHYHYYGKPHKCPFKDCNKYFPTQSKWKQHIRKHTGERPFICEECGKSFRGSQELRHHRGTHTVGKPYQCLKPTCYKSFKYISSMKRHLQFHEGDYPFPCLYPKCTKAFKNKYELKCHNRLHTGERPYKCKESGCGKSFRLPCEYTKHRRAHTGQ</sequence>
<comment type="caution">
    <text evidence="13">The sequence shown here is derived from an EMBL/GenBank/DDBJ whole genome shotgun (WGS) entry which is preliminary data.</text>
</comment>
<comment type="similarity">
    <text evidence="2">Belongs to the krueppel C2H2-type zinc-finger protein family.</text>
</comment>
<dbReference type="InterPro" id="IPR036236">
    <property type="entry name" value="Znf_C2H2_sf"/>
</dbReference>
<reference evidence="13 14" key="1">
    <citation type="submission" date="2024-04" db="EMBL/GenBank/DDBJ databases">
        <authorList>
            <consortium name="Genoscope - CEA"/>
            <person name="William W."/>
        </authorList>
    </citation>
    <scope>NUCLEOTIDE SEQUENCE [LARGE SCALE GENOMIC DNA]</scope>
</reference>
<dbReference type="Proteomes" id="UP001497497">
    <property type="component" value="Unassembled WGS sequence"/>
</dbReference>
<evidence type="ECO:0000256" key="6">
    <source>
        <dbReference type="ARBA" id="ARBA00022833"/>
    </source>
</evidence>
<dbReference type="Pfam" id="PF00096">
    <property type="entry name" value="zf-C2H2"/>
    <property type="match status" value="3"/>
</dbReference>
<accession>A0AAV2IC48</accession>
<comment type="subcellular location">
    <subcellularLocation>
        <location evidence="1">Nucleus</location>
    </subcellularLocation>
</comment>
<dbReference type="FunFam" id="3.30.160.60:FF:000508">
    <property type="entry name" value="Myeloid zinc finger 1"/>
    <property type="match status" value="1"/>
</dbReference>
<keyword evidence="10" id="KW-0539">Nucleus</keyword>
<evidence type="ECO:0000256" key="7">
    <source>
        <dbReference type="ARBA" id="ARBA00023015"/>
    </source>
</evidence>
<proteinExistence type="inferred from homology"/>
<evidence type="ECO:0000256" key="3">
    <source>
        <dbReference type="ARBA" id="ARBA00022723"/>
    </source>
</evidence>
<dbReference type="InterPro" id="IPR050329">
    <property type="entry name" value="GLI_C2H2-zinc-finger"/>
</dbReference>
<evidence type="ECO:0000259" key="12">
    <source>
        <dbReference type="PROSITE" id="PS50157"/>
    </source>
</evidence>
<gene>
    <name evidence="13" type="ORF">GSLYS_00015781001</name>
</gene>
<dbReference type="SMART" id="SM00355">
    <property type="entry name" value="ZnF_C2H2"/>
    <property type="match status" value="6"/>
</dbReference>
<keyword evidence="8" id="KW-0238">DNA-binding</keyword>
<dbReference type="GO" id="GO:0045944">
    <property type="term" value="P:positive regulation of transcription by RNA polymerase II"/>
    <property type="evidence" value="ECO:0007669"/>
    <property type="project" value="UniProtKB-ARBA"/>
</dbReference>
<evidence type="ECO:0000256" key="2">
    <source>
        <dbReference type="ARBA" id="ARBA00006991"/>
    </source>
</evidence>
<feature type="domain" description="C2H2-type" evidence="12">
    <location>
        <begin position="441"/>
        <end position="470"/>
    </location>
</feature>
<organism evidence="13 14">
    <name type="scientific">Lymnaea stagnalis</name>
    <name type="common">Great pond snail</name>
    <name type="synonym">Helix stagnalis</name>
    <dbReference type="NCBI Taxonomy" id="6523"/>
    <lineage>
        <taxon>Eukaryota</taxon>
        <taxon>Metazoa</taxon>
        <taxon>Spiralia</taxon>
        <taxon>Lophotrochozoa</taxon>
        <taxon>Mollusca</taxon>
        <taxon>Gastropoda</taxon>
        <taxon>Heterobranchia</taxon>
        <taxon>Euthyneura</taxon>
        <taxon>Panpulmonata</taxon>
        <taxon>Hygrophila</taxon>
        <taxon>Lymnaeoidea</taxon>
        <taxon>Lymnaeidae</taxon>
        <taxon>Lymnaea</taxon>
    </lineage>
</organism>
<dbReference type="EMBL" id="CAXITT010000474">
    <property type="protein sequence ID" value="CAL1542175.1"/>
    <property type="molecule type" value="Genomic_DNA"/>
</dbReference>
<keyword evidence="9" id="KW-0804">Transcription</keyword>
<dbReference type="GO" id="GO:0042802">
    <property type="term" value="F:identical protein binding"/>
    <property type="evidence" value="ECO:0007669"/>
    <property type="project" value="UniProtKB-ARBA"/>
</dbReference>
<dbReference type="PANTHER" id="PTHR19818">
    <property type="entry name" value="ZINC FINGER PROTEIN ZIC AND GLI"/>
    <property type="match status" value="1"/>
</dbReference>
<keyword evidence="3" id="KW-0479">Metal-binding</keyword>
<feature type="domain" description="C2H2-type" evidence="12">
    <location>
        <begin position="322"/>
        <end position="352"/>
    </location>
</feature>
<dbReference type="PROSITE" id="PS50157">
    <property type="entry name" value="ZINC_FINGER_C2H2_2"/>
    <property type="match status" value="6"/>
</dbReference>
<dbReference type="GO" id="GO:0000978">
    <property type="term" value="F:RNA polymerase II cis-regulatory region sequence-specific DNA binding"/>
    <property type="evidence" value="ECO:0007669"/>
    <property type="project" value="TreeGrafter"/>
</dbReference>
<evidence type="ECO:0000313" key="13">
    <source>
        <dbReference type="EMBL" id="CAL1542175.1"/>
    </source>
</evidence>
<evidence type="ECO:0000256" key="5">
    <source>
        <dbReference type="ARBA" id="ARBA00022771"/>
    </source>
</evidence>
<evidence type="ECO:0000256" key="1">
    <source>
        <dbReference type="ARBA" id="ARBA00004123"/>
    </source>
</evidence>
<feature type="domain" description="C2H2-type" evidence="12">
    <location>
        <begin position="383"/>
        <end position="410"/>
    </location>
</feature>
<feature type="domain" description="C2H2-type" evidence="12">
    <location>
        <begin position="353"/>
        <end position="382"/>
    </location>
</feature>
<evidence type="ECO:0000256" key="9">
    <source>
        <dbReference type="ARBA" id="ARBA00023163"/>
    </source>
</evidence>
<dbReference type="AlphaFoldDB" id="A0AAV2IC48"/>
<dbReference type="Gene3D" id="3.30.160.60">
    <property type="entry name" value="Classic Zinc Finger"/>
    <property type="match status" value="5"/>
</dbReference>
<keyword evidence="14" id="KW-1185">Reference proteome</keyword>
<dbReference type="PROSITE" id="PS00028">
    <property type="entry name" value="ZINC_FINGER_C2H2_1"/>
    <property type="match status" value="6"/>
</dbReference>
<name>A0AAV2IC48_LYMST</name>
<dbReference type="GO" id="GO:0000981">
    <property type="term" value="F:DNA-binding transcription factor activity, RNA polymerase II-specific"/>
    <property type="evidence" value="ECO:0007669"/>
    <property type="project" value="TreeGrafter"/>
</dbReference>
<protein>
    <recommendedName>
        <fullName evidence="12">C2H2-type domain-containing protein</fullName>
    </recommendedName>
</protein>
<keyword evidence="5 11" id="KW-0863">Zinc-finger</keyword>
<dbReference type="PANTHER" id="PTHR19818:SF139">
    <property type="entry name" value="PAIR-RULE PROTEIN ODD-PAIRED"/>
    <property type="match status" value="1"/>
</dbReference>
<dbReference type="SUPFAM" id="SSF57667">
    <property type="entry name" value="beta-beta-alpha zinc fingers"/>
    <property type="match status" value="3"/>
</dbReference>
<evidence type="ECO:0000256" key="8">
    <source>
        <dbReference type="ARBA" id="ARBA00023125"/>
    </source>
</evidence>
<feature type="domain" description="C2H2-type" evidence="12">
    <location>
        <begin position="411"/>
        <end position="440"/>
    </location>
</feature>
<keyword evidence="4" id="KW-0677">Repeat</keyword>
<feature type="domain" description="C2H2-type" evidence="12">
    <location>
        <begin position="471"/>
        <end position="498"/>
    </location>
</feature>
<dbReference type="GO" id="GO:0005634">
    <property type="term" value="C:nucleus"/>
    <property type="evidence" value="ECO:0007669"/>
    <property type="project" value="UniProtKB-SubCell"/>
</dbReference>
<dbReference type="FunFam" id="3.30.160.60:FF:002343">
    <property type="entry name" value="Zinc finger protein 33A"/>
    <property type="match status" value="1"/>
</dbReference>
<evidence type="ECO:0000256" key="10">
    <source>
        <dbReference type="ARBA" id="ARBA00023242"/>
    </source>
</evidence>
<keyword evidence="6" id="KW-0862">Zinc</keyword>
<dbReference type="GO" id="GO:0008270">
    <property type="term" value="F:zinc ion binding"/>
    <property type="evidence" value="ECO:0007669"/>
    <property type="project" value="UniProtKB-KW"/>
</dbReference>
<dbReference type="InterPro" id="IPR013087">
    <property type="entry name" value="Znf_C2H2_type"/>
</dbReference>
<evidence type="ECO:0000256" key="4">
    <source>
        <dbReference type="ARBA" id="ARBA00022737"/>
    </source>
</evidence>
<evidence type="ECO:0000313" key="14">
    <source>
        <dbReference type="Proteomes" id="UP001497497"/>
    </source>
</evidence>